<keyword evidence="2" id="KW-1185">Reference proteome</keyword>
<gene>
    <name evidence="1" type="ORF">ALC53_06531</name>
</gene>
<dbReference type="AlphaFoldDB" id="A0A195BFB6"/>
<evidence type="ECO:0000313" key="2">
    <source>
        <dbReference type="Proteomes" id="UP000078540"/>
    </source>
</evidence>
<dbReference type="EMBL" id="KQ976500">
    <property type="protein sequence ID" value="KYM83263.1"/>
    <property type="molecule type" value="Genomic_DNA"/>
</dbReference>
<reference evidence="1 2" key="1">
    <citation type="submission" date="2015-09" db="EMBL/GenBank/DDBJ databases">
        <title>Atta colombica WGS genome.</title>
        <authorList>
            <person name="Nygaard S."/>
            <person name="Hu H."/>
            <person name="Boomsma J."/>
            <person name="Zhang G."/>
        </authorList>
    </citation>
    <scope>NUCLEOTIDE SEQUENCE [LARGE SCALE GENOMIC DNA]</scope>
    <source>
        <strain evidence="1">Treedump-2</strain>
        <tissue evidence="1">Whole body</tissue>
    </source>
</reference>
<sequence length="166" mass="19848">MRTIKCIIFIECYDSGRETLWIIITRHILIYLHFRDKLEPHSFKIRIQGKGGLCHWLNSFEIPSEFYAWWWCSHEITSILKFMRRLNPQDEKHNYGREGQAFLTQRVLIWRTNPRCNSLTLLACLLAGDESLLFLIEFSNQPLKQRINFHVSNVPQKGLRWTKVQT</sequence>
<proteinExistence type="predicted"/>
<organism evidence="1 2">
    <name type="scientific">Atta colombica</name>
    <dbReference type="NCBI Taxonomy" id="520822"/>
    <lineage>
        <taxon>Eukaryota</taxon>
        <taxon>Metazoa</taxon>
        <taxon>Ecdysozoa</taxon>
        <taxon>Arthropoda</taxon>
        <taxon>Hexapoda</taxon>
        <taxon>Insecta</taxon>
        <taxon>Pterygota</taxon>
        <taxon>Neoptera</taxon>
        <taxon>Endopterygota</taxon>
        <taxon>Hymenoptera</taxon>
        <taxon>Apocrita</taxon>
        <taxon>Aculeata</taxon>
        <taxon>Formicoidea</taxon>
        <taxon>Formicidae</taxon>
        <taxon>Myrmicinae</taxon>
        <taxon>Atta</taxon>
    </lineage>
</organism>
<accession>A0A195BFB6</accession>
<protein>
    <submittedName>
        <fullName evidence="1">Uncharacterized protein</fullName>
    </submittedName>
</protein>
<evidence type="ECO:0000313" key="1">
    <source>
        <dbReference type="EMBL" id="KYM83263.1"/>
    </source>
</evidence>
<name>A0A195BFB6_9HYME</name>
<dbReference type="Proteomes" id="UP000078540">
    <property type="component" value="Unassembled WGS sequence"/>
</dbReference>